<evidence type="ECO:0000313" key="2">
    <source>
        <dbReference type="Proteomes" id="UP000828251"/>
    </source>
</evidence>
<organism evidence="1 2">
    <name type="scientific">Gossypium stocksii</name>
    <dbReference type="NCBI Taxonomy" id="47602"/>
    <lineage>
        <taxon>Eukaryota</taxon>
        <taxon>Viridiplantae</taxon>
        <taxon>Streptophyta</taxon>
        <taxon>Embryophyta</taxon>
        <taxon>Tracheophyta</taxon>
        <taxon>Spermatophyta</taxon>
        <taxon>Magnoliopsida</taxon>
        <taxon>eudicotyledons</taxon>
        <taxon>Gunneridae</taxon>
        <taxon>Pentapetalae</taxon>
        <taxon>rosids</taxon>
        <taxon>malvids</taxon>
        <taxon>Malvales</taxon>
        <taxon>Malvaceae</taxon>
        <taxon>Malvoideae</taxon>
        <taxon>Gossypium</taxon>
    </lineage>
</organism>
<feature type="non-terminal residue" evidence="1">
    <location>
        <position position="1"/>
    </location>
</feature>
<comment type="caution">
    <text evidence="1">The sequence shown here is derived from an EMBL/GenBank/DDBJ whole genome shotgun (WGS) entry which is preliminary data.</text>
</comment>
<reference evidence="1 2" key="1">
    <citation type="journal article" date="2021" name="Plant Biotechnol. J.">
        <title>Multi-omics assisted identification of the key and species-specific regulatory components of drought-tolerant mechanisms in Gossypium stocksii.</title>
        <authorList>
            <person name="Yu D."/>
            <person name="Ke L."/>
            <person name="Zhang D."/>
            <person name="Wu Y."/>
            <person name="Sun Y."/>
            <person name="Mei J."/>
            <person name="Sun J."/>
            <person name="Sun Y."/>
        </authorList>
    </citation>
    <scope>NUCLEOTIDE SEQUENCE [LARGE SCALE GENOMIC DNA]</scope>
    <source>
        <strain evidence="2">cv. E1</strain>
        <tissue evidence="1">Leaf</tissue>
    </source>
</reference>
<name>A0A9D3VR82_9ROSI</name>
<dbReference type="Proteomes" id="UP000828251">
    <property type="component" value="Unassembled WGS sequence"/>
</dbReference>
<accession>A0A9D3VR82</accession>
<sequence length="86" mass="10154">SWAGWQILFLQPRVTDPYIFSLVMRQRIPSPQLDMKELHKVDMRGRTMKIGCRSTRSTSKLGIVGCNPYWSMNHFSQWTRQQPKIT</sequence>
<dbReference type="AlphaFoldDB" id="A0A9D3VR82"/>
<gene>
    <name evidence="1" type="ORF">J1N35_018725</name>
</gene>
<evidence type="ECO:0000313" key="1">
    <source>
        <dbReference type="EMBL" id="KAH1091468.1"/>
    </source>
</evidence>
<dbReference type="EMBL" id="JAIQCV010000006">
    <property type="protein sequence ID" value="KAH1091468.1"/>
    <property type="molecule type" value="Genomic_DNA"/>
</dbReference>
<proteinExistence type="predicted"/>
<protein>
    <submittedName>
        <fullName evidence="1">Uncharacterized protein</fullName>
    </submittedName>
</protein>
<keyword evidence="2" id="KW-1185">Reference proteome</keyword>